<evidence type="ECO:0000256" key="2">
    <source>
        <dbReference type="ARBA" id="ARBA00006434"/>
    </source>
</evidence>
<keyword evidence="4" id="KW-1003">Cell membrane</keyword>
<evidence type="ECO:0000256" key="9">
    <source>
        <dbReference type="ARBA" id="ARBA00023065"/>
    </source>
</evidence>
<dbReference type="InterPro" id="IPR001734">
    <property type="entry name" value="Na/solute_symporter"/>
</dbReference>
<feature type="transmembrane region" description="Helical" evidence="13">
    <location>
        <begin position="162"/>
        <end position="189"/>
    </location>
</feature>
<feature type="transmembrane region" description="Helical" evidence="13">
    <location>
        <begin position="239"/>
        <end position="265"/>
    </location>
</feature>
<keyword evidence="7 13" id="KW-1133">Transmembrane helix</keyword>
<feature type="transmembrane region" description="Helical" evidence="13">
    <location>
        <begin position="138"/>
        <end position="156"/>
    </location>
</feature>
<feature type="transmembrane region" description="Helical" evidence="13">
    <location>
        <begin position="392"/>
        <end position="412"/>
    </location>
</feature>
<dbReference type="InterPro" id="IPR050277">
    <property type="entry name" value="Sodium:Solute_Symporter"/>
</dbReference>
<evidence type="ECO:0000256" key="1">
    <source>
        <dbReference type="ARBA" id="ARBA00004651"/>
    </source>
</evidence>
<evidence type="ECO:0000256" key="7">
    <source>
        <dbReference type="ARBA" id="ARBA00022989"/>
    </source>
</evidence>
<dbReference type="Pfam" id="PF00474">
    <property type="entry name" value="SSF"/>
    <property type="match status" value="1"/>
</dbReference>
<evidence type="ECO:0000313" key="14">
    <source>
        <dbReference type="EMBL" id="SEP19831.1"/>
    </source>
</evidence>
<feature type="transmembrane region" description="Helical" evidence="13">
    <location>
        <begin position="201"/>
        <end position="219"/>
    </location>
</feature>
<evidence type="ECO:0000256" key="12">
    <source>
        <dbReference type="RuleBase" id="RU362091"/>
    </source>
</evidence>
<dbReference type="GO" id="GO:0006814">
    <property type="term" value="P:sodium ion transport"/>
    <property type="evidence" value="ECO:0007669"/>
    <property type="project" value="UniProtKB-KW"/>
</dbReference>
<dbReference type="PANTHER" id="PTHR48086">
    <property type="entry name" value="SODIUM/PROLINE SYMPORTER-RELATED"/>
    <property type="match status" value="1"/>
</dbReference>
<keyword evidence="11" id="KW-0739">Sodium transport</keyword>
<keyword evidence="9" id="KW-0406">Ion transport</keyword>
<keyword evidence="10 13" id="KW-0472">Membrane</keyword>
<dbReference type="Gene3D" id="1.20.1730.10">
    <property type="entry name" value="Sodium/glucose cotransporter"/>
    <property type="match status" value="1"/>
</dbReference>
<reference evidence="15" key="1">
    <citation type="submission" date="2016-10" db="EMBL/GenBank/DDBJ databases">
        <authorList>
            <person name="Varghese N."/>
            <person name="Submissions S."/>
        </authorList>
    </citation>
    <scope>NUCLEOTIDE SEQUENCE [LARGE SCALE GENOMIC DNA]</scope>
    <source>
        <strain evidence="15">CGMCC 1.10121</strain>
    </source>
</reference>
<dbReference type="InterPro" id="IPR038377">
    <property type="entry name" value="Na/Glc_symporter_sf"/>
</dbReference>
<dbReference type="AlphaFoldDB" id="A0A1H8VWR9"/>
<sequence>MSLVILQSWGGNLGVDYQSTMAMVFFGLFSLLMLGIGFVASRYMSSEEDYYVAGRSAGILVIALSIFASTQSGWGIIGLSGTVYALGTEFMMWATTVIVFSFVISYWLVGRKMRVLGTTINAITVPDAMYHRFEDERVRLLGAISVFLGSMGYLAAQYAALGIIMAVIFPVNFITGLIIGLGIVGVYTVIGGILAAIWSDAIQGAIMALSGILTFYFIVTSNPGGVGQMITTVQGEFPQFFNFTLLGMDGLAPLGLLLSILIINLTHAGQPHAITKFYMIRRVSLLKWGALISGAAYLMTTLFWWAAPYMRAAVARGDVRSFENPDLVLPLALIEFAPDIVTAFVLTGIVAAIMSTSNGFLNVGASAITHDFMKEYRQTEMTNEQEVRYGRIATATILVIAGVIAATFPGLIFVLGAAGWAIFATVIFPGVALAYNWKGATTEGILWGGSVGLLSTLVFAYGGQYFGWSAPFSLLGGQFAQLIGIVVFVGVSLITSTATYEDLKPEVKAALDTGRLKGGQLPEHLVADGGEDEIDA</sequence>
<feature type="transmembrane region" description="Helical" evidence="13">
    <location>
        <begin position="20"/>
        <end position="40"/>
    </location>
</feature>
<feature type="transmembrane region" description="Helical" evidence="13">
    <location>
        <begin position="479"/>
        <end position="500"/>
    </location>
</feature>
<feature type="transmembrane region" description="Helical" evidence="13">
    <location>
        <begin position="285"/>
        <end position="307"/>
    </location>
</feature>
<evidence type="ECO:0000256" key="8">
    <source>
        <dbReference type="ARBA" id="ARBA00023053"/>
    </source>
</evidence>
<dbReference type="PROSITE" id="PS50283">
    <property type="entry name" value="NA_SOLUT_SYMP_3"/>
    <property type="match status" value="1"/>
</dbReference>
<gene>
    <name evidence="14" type="ORF">SAMN04487948_12054</name>
</gene>
<evidence type="ECO:0000256" key="13">
    <source>
        <dbReference type="SAM" id="Phobius"/>
    </source>
</evidence>
<dbReference type="GO" id="GO:0015293">
    <property type="term" value="F:symporter activity"/>
    <property type="evidence" value="ECO:0007669"/>
    <property type="project" value="UniProtKB-KW"/>
</dbReference>
<keyword evidence="15" id="KW-1185">Reference proteome</keyword>
<evidence type="ECO:0000256" key="10">
    <source>
        <dbReference type="ARBA" id="ARBA00023136"/>
    </source>
</evidence>
<dbReference type="PANTHER" id="PTHR48086:SF3">
    <property type="entry name" value="SODIUM_PROLINE SYMPORTER"/>
    <property type="match status" value="1"/>
</dbReference>
<name>A0A1H8VWR9_9EURY</name>
<feature type="transmembrane region" description="Helical" evidence="13">
    <location>
        <begin position="90"/>
        <end position="109"/>
    </location>
</feature>
<evidence type="ECO:0000256" key="3">
    <source>
        <dbReference type="ARBA" id="ARBA00022448"/>
    </source>
</evidence>
<comment type="subcellular location">
    <subcellularLocation>
        <location evidence="1">Cell membrane</location>
        <topology evidence="1">Multi-pass membrane protein</topology>
    </subcellularLocation>
</comment>
<proteinExistence type="inferred from homology"/>
<accession>A0A1H8VWR9</accession>
<evidence type="ECO:0000256" key="4">
    <source>
        <dbReference type="ARBA" id="ARBA00022475"/>
    </source>
</evidence>
<feature type="transmembrane region" description="Helical" evidence="13">
    <location>
        <begin position="52"/>
        <end position="70"/>
    </location>
</feature>
<keyword evidence="6" id="KW-0769">Symport</keyword>
<protein>
    <submittedName>
        <fullName evidence="14">Sodium/proline symporter</fullName>
    </submittedName>
</protein>
<dbReference type="EMBL" id="FODV01000020">
    <property type="protein sequence ID" value="SEP19831.1"/>
    <property type="molecule type" value="Genomic_DNA"/>
</dbReference>
<evidence type="ECO:0000256" key="6">
    <source>
        <dbReference type="ARBA" id="ARBA00022847"/>
    </source>
</evidence>
<evidence type="ECO:0000313" key="15">
    <source>
        <dbReference type="Proteomes" id="UP000199126"/>
    </source>
</evidence>
<keyword evidence="8" id="KW-0915">Sodium</keyword>
<organism evidence="14 15">
    <name type="scientific">Halogranum amylolyticum</name>
    <dbReference type="NCBI Taxonomy" id="660520"/>
    <lineage>
        <taxon>Archaea</taxon>
        <taxon>Methanobacteriati</taxon>
        <taxon>Methanobacteriota</taxon>
        <taxon>Stenosarchaea group</taxon>
        <taxon>Halobacteria</taxon>
        <taxon>Halobacteriales</taxon>
        <taxon>Haloferacaceae</taxon>
    </lineage>
</organism>
<evidence type="ECO:0000256" key="11">
    <source>
        <dbReference type="ARBA" id="ARBA00023201"/>
    </source>
</evidence>
<dbReference type="GO" id="GO:0005886">
    <property type="term" value="C:plasma membrane"/>
    <property type="evidence" value="ECO:0007669"/>
    <property type="project" value="UniProtKB-SubCell"/>
</dbReference>
<keyword evidence="3" id="KW-0813">Transport</keyword>
<dbReference type="RefSeq" id="WP_089827396.1">
    <property type="nucleotide sequence ID" value="NZ_FODV01000020.1"/>
</dbReference>
<dbReference type="OrthoDB" id="9779at2157"/>
<keyword evidence="5 13" id="KW-0812">Transmembrane</keyword>
<feature type="transmembrane region" description="Helical" evidence="13">
    <location>
        <begin position="444"/>
        <end position="467"/>
    </location>
</feature>
<dbReference type="Proteomes" id="UP000199126">
    <property type="component" value="Unassembled WGS sequence"/>
</dbReference>
<comment type="similarity">
    <text evidence="2 12">Belongs to the sodium:solute symporter (SSF) (TC 2.A.21) family.</text>
</comment>
<evidence type="ECO:0000256" key="5">
    <source>
        <dbReference type="ARBA" id="ARBA00022692"/>
    </source>
</evidence>
<feature type="transmembrane region" description="Helical" evidence="13">
    <location>
        <begin position="418"/>
        <end position="437"/>
    </location>
</feature>